<sequence length="355" mass="39695">MRTGIRWSTWEVGKWVRLITAEGVDKGIFKASQTRGNARISWKGKALVGVAQHGRQDGLRWPSWSPPESSLPSWSPLGPSGAATSGATGKLRFPSSNGRRQKALVSPASVLVEYDDREWQRREWVCVHRGSIFQAFLVEKTLIWTNRSETHRAPSGALAPALSFLPLVGLAELASFDVEPIEFLRDRHIAFRDPTNFRHVQDYERRWGEDPLVAEWIRAQNGQSILLATPSVLVGYRVQVYRSEGTTQWYTAVIVGYNEGTRELTVTDDTVLEDHNEDPCLVQMRLIGDGVVESIMRGENVGITPRRSRSNLTLQLRQPNRGKKAIKNSKKLSRRSAVSGPAVSKPPAQPPDRGE</sequence>
<gene>
    <name evidence="4" type="ORF">NTJ_14578</name>
</gene>
<evidence type="ECO:0000259" key="2">
    <source>
        <dbReference type="Pfam" id="PF22987"/>
    </source>
</evidence>
<evidence type="ECO:0000256" key="1">
    <source>
        <dbReference type="SAM" id="MobiDB-lite"/>
    </source>
</evidence>
<dbReference type="Pfam" id="PF22987">
    <property type="entry name" value="Tudor_KDM3B"/>
    <property type="match status" value="1"/>
</dbReference>
<feature type="domain" description="Lysine-specific demethylase 3A/B tudor" evidence="2">
    <location>
        <begin position="225"/>
        <end position="300"/>
    </location>
</feature>
<reference evidence="4 5" key="1">
    <citation type="submission" date="2023-09" db="EMBL/GenBank/DDBJ databases">
        <title>Nesidiocoris tenuis whole genome shotgun sequence.</title>
        <authorList>
            <person name="Shibata T."/>
            <person name="Shimoda M."/>
            <person name="Kobayashi T."/>
            <person name="Uehara T."/>
        </authorList>
    </citation>
    <scope>NUCLEOTIDE SEQUENCE [LARGE SCALE GENOMIC DNA]</scope>
    <source>
        <strain evidence="4 5">Japan</strain>
    </source>
</reference>
<evidence type="ECO:0000313" key="5">
    <source>
        <dbReference type="Proteomes" id="UP001307889"/>
    </source>
</evidence>
<feature type="compositionally biased region" description="Low complexity" evidence="1">
    <location>
        <begin position="62"/>
        <end position="89"/>
    </location>
</feature>
<evidence type="ECO:0008006" key="6">
    <source>
        <dbReference type="Google" id="ProtNLM"/>
    </source>
</evidence>
<accession>A0ABN7BF09</accession>
<protein>
    <recommendedName>
        <fullName evidence="6">JmjC domain-containing protein</fullName>
    </recommendedName>
</protein>
<evidence type="ECO:0000313" key="4">
    <source>
        <dbReference type="EMBL" id="BET01761.1"/>
    </source>
</evidence>
<feature type="compositionally biased region" description="Basic residues" evidence="1">
    <location>
        <begin position="320"/>
        <end position="334"/>
    </location>
</feature>
<dbReference type="Proteomes" id="UP001307889">
    <property type="component" value="Chromosome 13"/>
</dbReference>
<dbReference type="InterPro" id="IPR054503">
    <property type="entry name" value="KDM3AB_Tudor"/>
</dbReference>
<proteinExistence type="predicted"/>
<name>A0ABN7BF09_9HEMI</name>
<feature type="region of interest" description="Disordered" evidence="1">
    <location>
        <begin position="319"/>
        <end position="355"/>
    </location>
</feature>
<dbReference type="EMBL" id="AP028921">
    <property type="protein sequence ID" value="BET01761.1"/>
    <property type="molecule type" value="Genomic_DNA"/>
</dbReference>
<dbReference type="InterPro" id="IPR054504">
    <property type="entry name" value="PWWP_KDM3B"/>
</dbReference>
<keyword evidence="5" id="KW-1185">Reference proteome</keyword>
<organism evidence="4 5">
    <name type="scientific">Nesidiocoris tenuis</name>
    <dbReference type="NCBI Taxonomy" id="355587"/>
    <lineage>
        <taxon>Eukaryota</taxon>
        <taxon>Metazoa</taxon>
        <taxon>Ecdysozoa</taxon>
        <taxon>Arthropoda</taxon>
        <taxon>Hexapoda</taxon>
        <taxon>Insecta</taxon>
        <taxon>Pterygota</taxon>
        <taxon>Neoptera</taxon>
        <taxon>Paraneoptera</taxon>
        <taxon>Hemiptera</taxon>
        <taxon>Heteroptera</taxon>
        <taxon>Panheteroptera</taxon>
        <taxon>Cimicomorpha</taxon>
        <taxon>Miridae</taxon>
        <taxon>Dicyphina</taxon>
        <taxon>Nesidiocoris</taxon>
    </lineage>
</organism>
<dbReference type="Pfam" id="PF22988">
    <property type="entry name" value="PWWP_KDM3B"/>
    <property type="match status" value="1"/>
</dbReference>
<evidence type="ECO:0000259" key="3">
    <source>
        <dbReference type="Pfam" id="PF22988"/>
    </source>
</evidence>
<feature type="region of interest" description="Disordered" evidence="1">
    <location>
        <begin position="57"/>
        <end position="99"/>
    </location>
</feature>
<feature type="domain" description="Lysine-specific demethylase 3B PWWP" evidence="3">
    <location>
        <begin position="136"/>
        <end position="205"/>
    </location>
</feature>